<dbReference type="InterPro" id="IPR000210">
    <property type="entry name" value="BTB/POZ_dom"/>
</dbReference>
<reference evidence="2 3" key="1">
    <citation type="journal article" date="2020" name="ISME J.">
        <title>Uncovering the hidden diversity of litter-decomposition mechanisms in mushroom-forming fungi.</title>
        <authorList>
            <person name="Floudas D."/>
            <person name="Bentzer J."/>
            <person name="Ahren D."/>
            <person name="Johansson T."/>
            <person name="Persson P."/>
            <person name="Tunlid A."/>
        </authorList>
    </citation>
    <scope>NUCLEOTIDE SEQUENCE [LARGE SCALE GENOMIC DNA]</scope>
    <source>
        <strain evidence="2 3">CBS 146.42</strain>
    </source>
</reference>
<comment type="caution">
    <text evidence="2">The sequence shown here is derived from an EMBL/GenBank/DDBJ whole genome shotgun (WGS) entry which is preliminary data.</text>
</comment>
<accession>A0A8H5G2J7</accession>
<dbReference type="Gene3D" id="3.30.710.10">
    <property type="entry name" value="Potassium Channel Kv1.1, Chain A"/>
    <property type="match status" value="1"/>
</dbReference>
<gene>
    <name evidence="2" type="ORF">D9756_006601</name>
</gene>
<keyword evidence="3" id="KW-1185">Reference proteome</keyword>
<dbReference type="SUPFAM" id="SSF54695">
    <property type="entry name" value="POZ domain"/>
    <property type="match status" value="1"/>
</dbReference>
<protein>
    <recommendedName>
        <fullName evidence="1">BTB domain-containing protein</fullName>
    </recommendedName>
</protein>
<evidence type="ECO:0000313" key="2">
    <source>
        <dbReference type="EMBL" id="KAF5357180.1"/>
    </source>
</evidence>
<dbReference type="InterPro" id="IPR011333">
    <property type="entry name" value="SKP1/BTB/POZ_sf"/>
</dbReference>
<dbReference type="Proteomes" id="UP000559027">
    <property type="component" value="Unassembled WGS sequence"/>
</dbReference>
<evidence type="ECO:0000313" key="3">
    <source>
        <dbReference type="Proteomes" id="UP000559027"/>
    </source>
</evidence>
<organism evidence="2 3">
    <name type="scientific">Leucocoprinus leucothites</name>
    <dbReference type="NCBI Taxonomy" id="201217"/>
    <lineage>
        <taxon>Eukaryota</taxon>
        <taxon>Fungi</taxon>
        <taxon>Dikarya</taxon>
        <taxon>Basidiomycota</taxon>
        <taxon>Agaricomycotina</taxon>
        <taxon>Agaricomycetes</taxon>
        <taxon>Agaricomycetidae</taxon>
        <taxon>Agaricales</taxon>
        <taxon>Agaricineae</taxon>
        <taxon>Agaricaceae</taxon>
        <taxon>Leucocoprinus</taxon>
    </lineage>
</organism>
<proteinExistence type="predicted"/>
<dbReference type="Pfam" id="PF00651">
    <property type="entry name" value="BTB"/>
    <property type="match status" value="1"/>
</dbReference>
<dbReference type="AlphaFoldDB" id="A0A8H5G2J7"/>
<dbReference type="CDD" id="cd18186">
    <property type="entry name" value="BTB_POZ_ZBTB_KLHL-like"/>
    <property type="match status" value="1"/>
</dbReference>
<dbReference type="EMBL" id="JAACJO010000006">
    <property type="protein sequence ID" value="KAF5357180.1"/>
    <property type="molecule type" value="Genomic_DNA"/>
</dbReference>
<feature type="domain" description="BTB" evidence="1">
    <location>
        <begin position="19"/>
        <end position="97"/>
    </location>
</feature>
<name>A0A8H5G2J7_9AGAR</name>
<dbReference type="PROSITE" id="PS50097">
    <property type="entry name" value="BTB"/>
    <property type="match status" value="1"/>
</dbReference>
<sequence>MENTPHQLVRDDQFYFEDGNCVIQVENCLFNLHRFILRRDSTVFQDMFSASRSIEGDPGAAVVEGTSDEHPIVCDDTAESFRALCRVLYVGFNEFEAGVDKTIANFTVEEFAHIASLAHKYQCERIEPWALNLFERKLGELNDARQPGVPLLPAETLEYFIRTSIRCGWSESPIRGTSEDLLLETISHPSGDSSNPGQSQLEGRNLSVVLKFSESIGSNELKARGYHTFLASVGWCITPRIRFSRLFEVPNYYNKFPNRTIDLDSLGDEKAVPFQKWDSLGALTDEQKNCLVHGLQLLSALRRELQRAPRAALGLDKQLAFDDPKLFLAVGLAKYKRVLIDF</sequence>
<evidence type="ECO:0000259" key="1">
    <source>
        <dbReference type="PROSITE" id="PS50097"/>
    </source>
</evidence>
<dbReference type="OrthoDB" id="3051528at2759"/>